<evidence type="ECO:0000256" key="4">
    <source>
        <dbReference type="ARBA" id="ARBA00022840"/>
    </source>
</evidence>
<evidence type="ECO:0000256" key="5">
    <source>
        <dbReference type="SAM" id="MobiDB-lite"/>
    </source>
</evidence>
<dbReference type="GO" id="GO:0005524">
    <property type="term" value="F:ATP binding"/>
    <property type="evidence" value="ECO:0007669"/>
    <property type="project" value="UniProtKB-KW"/>
</dbReference>
<dbReference type="GO" id="GO:0000407">
    <property type="term" value="C:phagophore assembly site"/>
    <property type="evidence" value="ECO:0007669"/>
    <property type="project" value="TreeGrafter"/>
</dbReference>
<dbReference type="Gene3D" id="3.30.200.20">
    <property type="entry name" value="Phosphorylase Kinase, domain 1"/>
    <property type="match status" value="1"/>
</dbReference>
<dbReference type="InterPro" id="IPR000719">
    <property type="entry name" value="Prot_kinase_dom"/>
</dbReference>
<reference evidence="7 8" key="1">
    <citation type="journal article" date="2015" name="Sci. Rep.">
        <title>Genome of the facultative scuticociliatosis pathogen Pseudocohnilembus persalinus provides insight into its virulence through horizontal gene transfer.</title>
        <authorList>
            <person name="Xiong J."/>
            <person name="Wang G."/>
            <person name="Cheng J."/>
            <person name="Tian M."/>
            <person name="Pan X."/>
            <person name="Warren A."/>
            <person name="Jiang C."/>
            <person name="Yuan D."/>
            <person name="Miao W."/>
        </authorList>
    </citation>
    <scope>NUCLEOTIDE SEQUENCE [LARGE SCALE GENOMIC DNA]</scope>
    <source>
        <strain evidence="7">36N120E</strain>
    </source>
</reference>
<dbReference type="GO" id="GO:0004674">
    <property type="term" value="F:protein serine/threonine kinase activity"/>
    <property type="evidence" value="ECO:0007669"/>
    <property type="project" value="InterPro"/>
</dbReference>
<name>A0A0V0QHS9_PSEPJ</name>
<keyword evidence="3 7" id="KW-0418">Kinase</keyword>
<keyword evidence="4" id="KW-0067">ATP-binding</keyword>
<dbReference type="OMA" id="NEEFMYL"/>
<dbReference type="PANTHER" id="PTHR24348">
    <property type="entry name" value="SERINE/THREONINE-PROTEIN KINASE UNC-51-RELATED"/>
    <property type="match status" value="1"/>
</dbReference>
<evidence type="ECO:0000313" key="7">
    <source>
        <dbReference type="EMBL" id="KRX01817.1"/>
    </source>
</evidence>
<keyword evidence="8" id="KW-1185">Reference proteome</keyword>
<dbReference type="PROSITE" id="PS50011">
    <property type="entry name" value="PROTEIN_KINASE_DOM"/>
    <property type="match status" value="1"/>
</dbReference>
<dbReference type="InterPro" id="IPR011009">
    <property type="entry name" value="Kinase-like_dom_sf"/>
</dbReference>
<keyword evidence="2" id="KW-0547">Nucleotide-binding</keyword>
<evidence type="ECO:0000256" key="2">
    <source>
        <dbReference type="ARBA" id="ARBA00022741"/>
    </source>
</evidence>
<dbReference type="GO" id="GO:0000045">
    <property type="term" value="P:autophagosome assembly"/>
    <property type="evidence" value="ECO:0007669"/>
    <property type="project" value="TreeGrafter"/>
</dbReference>
<comment type="caution">
    <text evidence="7">The sequence shown here is derived from an EMBL/GenBank/DDBJ whole genome shotgun (WGS) entry which is preliminary data.</text>
</comment>
<dbReference type="GO" id="GO:0010506">
    <property type="term" value="P:regulation of autophagy"/>
    <property type="evidence" value="ECO:0007669"/>
    <property type="project" value="InterPro"/>
</dbReference>
<dbReference type="PANTHER" id="PTHR24348:SF22">
    <property type="entry name" value="NON-SPECIFIC SERINE_THREONINE PROTEIN KINASE"/>
    <property type="match status" value="1"/>
</dbReference>
<dbReference type="EMBL" id="LDAU01000163">
    <property type="protein sequence ID" value="KRX01817.1"/>
    <property type="molecule type" value="Genomic_DNA"/>
</dbReference>
<sequence length="702" mass="83157">MQGARRFVCLDKKYQFNYDQRLGGGSCGQVYLGCYYQSGQNSKQKKNKFFAIKEIPLDQKFEATDSLVQEINVLRRLKSTNIVQFIDAKKTSKSMYLIMEFCTGGTLEEYIEKEKNKITQSMIIKFMGQIVDGFKELYKNNILHRDVKPANILLQDGVCKLADFGMAKIIDYRKAQNMTYKGTPQFIAPQIMLREHYSSKSDVWSLGIVLYFMIFKEYPWNADNPMTLLNIIKKKTEPQNLIPKDANIDPDLQDLLIRMLKFEEKDRISFEELFDHQLFNKYKQNKINQSEIRNRIDTIYQEKKSASYKHNLKKTYEIEEDEEQERDQQNEDQDQDPDQVQVSDSDSEENQDAVDLAPLTKKSIECEIGVQDIDPIQISQNQFDMAKTEYMVAKTYQKLNEESSNCQKCLDILQNELEKACFLKDCFQELRQCYELLKDRKNEKGEQILRKDLYIKCAYLLLKRAFIIVYDLLDIVSFRQNTYQESLDIPQNYWNSLIKTTKKKFLVKLESINELIQKEKDSIYRLYQEQVAIFQDDQRHEQVFELIDRGDAYNPNTLRESTNLILAFNDNFTVLLNIFTIEIEKTVKKNKQQGLTLSKQQLEQQVKIDIYFVYDIILILSFKNLTQIQLRSQNQNQNYTSSYNNPSAFSRKSQVQTDNKNLINFEKYKEDRRQVNFIELLYRISKVNAFWQHQRKNLQQKQ</sequence>
<gene>
    <name evidence="7" type="ORF">PPERSA_00527</name>
</gene>
<feature type="domain" description="Protein kinase" evidence="6">
    <location>
        <begin position="16"/>
        <end position="279"/>
    </location>
</feature>
<protein>
    <submittedName>
        <fullName evidence="7">Protein kinase-like domain</fullName>
    </submittedName>
</protein>
<dbReference type="OrthoDB" id="1405469at2759"/>
<dbReference type="Gene3D" id="1.10.510.10">
    <property type="entry name" value="Transferase(Phosphotransferase) domain 1"/>
    <property type="match status" value="1"/>
</dbReference>
<dbReference type="GO" id="GO:0016020">
    <property type="term" value="C:membrane"/>
    <property type="evidence" value="ECO:0007669"/>
    <property type="project" value="TreeGrafter"/>
</dbReference>
<feature type="compositionally biased region" description="Acidic residues" evidence="5">
    <location>
        <begin position="319"/>
        <end position="337"/>
    </location>
</feature>
<dbReference type="InterPro" id="IPR045269">
    <property type="entry name" value="Atg1-like"/>
</dbReference>
<dbReference type="GO" id="GO:0005776">
    <property type="term" value="C:autophagosome"/>
    <property type="evidence" value="ECO:0007669"/>
    <property type="project" value="TreeGrafter"/>
</dbReference>
<evidence type="ECO:0000313" key="8">
    <source>
        <dbReference type="Proteomes" id="UP000054937"/>
    </source>
</evidence>
<proteinExistence type="predicted"/>
<accession>A0A0V0QHS9</accession>
<evidence type="ECO:0000256" key="3">
    <source>
        <dbReference type="ARBA" id="ARBA00022777"/>
    </source>
</evidence>
<dbReference type="GO" id="GO:0005829">
    <property type="term" value="C:cytosol"/>
    <property type="evidence" value="ECO:0007669"/>
    <property type="project" value="TreeGrafter"/>
</dbReference>
<dbReference type="SUPFAM" id="SSF56112">
    <property type="entry name" value="Protein kinase-like (PK-like)"/>
    <property type="match status" value="1"/>
</dbReference>
<dbReference type="Proteomes" id="UP000054937">
    <property type="component" value="Unassembled WGS sequence"/>
</dbReference>
<dbReference type="AlphaFoldDB" id="A0A0V0QHS9"/>
<dbReference type="InterPro" id="IPR008271">
    <property type="entry name" value="Ser/Thr_kinase_AS"/>
</dbReference>
<dbReference type="PROSITE" id="PS00108">
    <property type="entry name" value="PROTEIN_KINASE_ST"/>
    <property type="match status" value="1"/>
</dbReference>
<dbReference type="Pfam" id="PF00069">
    <property type="entry name" value="Pkinase"/>
    <property type="match status" value="1"/>
</dbReference>
<dbReference type="InParanoid" id="A0A0V0QHS9"/>
<organism evidence="7 8">
    <name type="scientific">Pseudocohnilembus persalinus</name>
    <name type="common">Ciliate</name>
    <dbReference type="NCBI Taxonomy" id="266149"/>
    <lineage>
        <taxon>Eukaryota</taxon>
        <taxon>Sar</taxon>
        <taxon>Alveolata</taxon>
        <taxon>Ciliophora</taxon>
        <taxon>Intramacronucleata</taxon>
        <taxon>Oligohymenophorea</taxon>
        <taxon>Scuticociliatia</taxon>
        <taxon>Philasterida</taxon>
        <taxon>Pseudocohnilembidae</taxon>
        <taxon>Pseudocohnilembus</taxon>
    </lineage>
</organism>
<dbReference type="SMART" id="SM00220">
    <property type="entry name" value="S_TKc"/>
    <property type="match status" value="1"/>
</dbReference>
<evidence type="ECO:0000259" key="6">
    <source>
        <dbReference type="PROSITE" id="PS50011"/>
    </source>
</evidence>
<feature type="region of interest" description="Disordered" evidence="5">
    <location>
        <begin position="319"/>
        <end position="354"/>
    </location>
</feature>
<keyword evidence="1" id="KW-0808">Transferase</keyword>
<evidence type="ECO:0000256" key="1">
    <source>
        <dbReference type="ARBA" id="ARBA00022679"/>
    </source>
</evidence>